<protein>
    <recommendedName>
        <fullName evidence="9">Cobalamin biosynthesis protein CobD</fullName>
    </recommendedName>
</protein>
<proteinExistence type="inferred from homology"/>
<feature type="transmembrane region" description="Helical" evidence="9">
    <location>
        <begin position="305"/>
        <end position="325"/>
    </location>
</feature>
<dbReference type="PANTHER" id="PTHR34308">
    <property type="entry name" value="COBALAMIN BIOSYNTHESIS PROTEIN CBIB"/>
    <property type="match status" value="1"/>
</dbReference>
<name>A0ABY6GI48_9PROT</name>
<dbReference type="Pfam" id="PF03186">
    <property type="entry name" value="CobD_Cbib"/>
    <property type="match status" value="1"/>
</dbReference>
<evidence type="ECO:0000256" key="1">
    <source>
        <dbReference type="ARBA" id="ARBA00004651"/>
    </source>
</evidence>
<comment type="pathway">
    <text evidence="2 9">Cofactor biosynthesis; adenosylcobalamin biosynthesis.</text>
</comment>
<evidence type="ECO:0000256" key="6">
    <source>
        <dbReference type="ARBA" id="ARBA00022692"/>
    </source>
</evidence>
<evidence type="ECO:0000256" key="8">
    <source>
        <dbReference type="ARBA" id="ARBA00023136"/>
    </source>
</evidence>
<dbReference type="InterPro" id="IPR004485">
    <property type="entry name" value="Cobalamin_biosynth_CobD/CbiB"/>
</dbReference>
<keyword evidence="7 9" id="KW-1133">Transmembrane helix</keyword>
<keyword evidence="11" id="KW-1185">Reference proteome</keyword>
<accession>A0ABY6GI48</accession>
<evidence type="ECO:0000256" key="2">
    <source>
        <dbReference type="ARBA" id="ARBA00004953"/>
    </source>
</evidence>
<organism evidence="10 11">
    <name type="scientific">Candidatus Kirkpatrickella diaphorinae</name>
    <dbReference type="NCBI Taxonomy" id="2984322"/>
    <lineage>
        <taxon>Bacteria</taxon>
        <taxon>Pseudomonadati</taxon>
        <taxon>Pseudomonadota</taxon>
        <taxon>Alphaproteobacteria</taxon>
        <taxon>Acetobacterales</taxon>
        <taxon>Acetobacteraceae</taxon>
        <taxon>Candidatus Kirkpatrickella</taxon>
    </lineage>
</organism>
<evidence type="ECO:0000313" key="10">
    <source>
        <dbReference type="EMBL" id="UYH50736.1"/>
    </source>
</evidence>
<comment type="subcellular location">
    <subcellularLocation>
        <location evidence="1 9">Cell membrane</location>
        <topology evidence="1 9">Multi-pass membrane protein</topology>
    </subcellularLocation>
</comment>
<feature type="transmembrane region" description="Helical" evidence="9">
    <location>
        <begin position="63"/>
        <end position="85"/>
    </location>
</feature>
<dbReference type="NCBIfam" id="TIGR00380">
    <property type="entry name" value="cobal_cbiB"/>
    <property type="match status" value="1"/>
</dbReference>
<evidence type="ECO:0000256" key="9">
    <source>
        <dbReference type="HAMAP-Rule" id="MF_00024"/>
    </source>
</evidence>
<evidence type="ECO:0000256" key="3">
    <source>
        <dbReference type="ARBA" id="ARBA00006263"/>
    </source>
</evidence>
<comment type="function">
    <text evidence="9">Converts cobyric acid to cobinamide by the addition of aminopropanol on the F carboxylic group.</text>
</comment>
<evidence type="ECO:0000256" key="7">
    <source>
        <dbReference type="ARBA" id="ARBA00022989"/>
    </source>
</evidence>
<dbReference type="RefSeq" id="WP_319806323.1">
    <property type="nucleotide sequence ID" value="NZ_CP107052.1"/>
</dbReference>
<dbReference type="EMBL" id="CP107052">
    <property type="protein sequence ID" value="UYH50736.1"/>
    <property type="molecule type" value="Genomic_DNA"/>
</dbReference>
<dbReference type="PANTHER" id="PTHR34308:SF1">
    <property type="entry name" value="COBALAMIN BIOSYNTHESIS PROTEIN CBIB"/>
    <property type="match status" value="1"/>
</dbReference>
<comment type="similarity">
    <text evidence="3 9">Belongs to the CobD/CbiB family.</text>
</comment>
<dbReference type="Proteomes" id="UP001163831">
    <property type="component" value="Chromosome"/>
</dbReference>
<evidence type="ECO:0000256" key="5">
    <source>
        <dbReference type="ARBA" id="ARBA00022573"/>
    </source>
</evidence>
<keyword evidence="5 9" id="KW-0169">Cobalamin biosynthesis</keyword>
<comment type="caution">
    <text evidence="9">Lacks conserved residue(s) required for the propagation of feature annotation.</text>
</comment>
<keyword evidence="4 9" id="KW-1003">Cell membrane</keyword>
<feature type="transmembrane region" description="Helical" evidence="9">
    <location>
        <begin position="166"/>
        <end position="187"/>
    </location>
</feature>
<evidence type="ECO:0000256" key="4">
    <source>
        <dbReference type="ARBA" id="ARBA00022475"/>
    </source>
</evidence>
<gene>
    <name evidence="10" type="primary">cbiB</name>
    <name evidence="9" type="synonym">cobD</name>
    <name evidence="10" type="ORF">N5W20_06350</name>
</gene>
<keyword evidence="6 9" id="KW-0812">Transmembrane</keyword>
<dbReference type="HAMAP" id="MF_00024">
    <property type="entry name" value="CobD_CbiB"/>
    <property type="match status" value="1"/>
</dbReference>
<keyword evidence="8 9" id="KW-0472">Membrane</keyword>
<evidence type="ECO:0000313" key="11">
    <source>
        <dbReference type="Proteomes" id="UP001163831"/>
    </source>
</evidence>
<reference evidence="10" key="1">
    <citation type="submission" date="2022-10" db="EMBL/GenBank/DDBJ databases">
        <title>Candidatus Kirkpatrella diaphorinas gen. nov., sp. nov., an uncultured endosymbiont identified in a population of Diaphorina citri from Hawaii.</title>
        <authorList>
            <person name="Henry E.M."/>
            <person name="Carlson C.R."/>
            <person name="Kuo Y.-W."/>
        </authorList>
    </citation>
    <scope>NUCLEOTIDE SEQUENCE</scope>
    <source>
        <strain evidence="10">CADCRV1</strain>
    </source>
</reference>
<sequence>MFDGQVTLWAALIACFLDALWGYPQALFRRIGHPVTWVGTLIAFLEARLNTQPVPEKKGRRRGMLCLAAIIVPAGIFASLVEWGIVHRFPIVVRPVLLGFCAAPFIAQKSLWRHVSDVAQALPHHGLAAGRRAVSHIVGRDVSALNESGVARAAIESLAENFSDGVIAPLFWFLMAGLPGLVVYKALNTADSMIGHLNARYRDFGRAAALTDDVMNAIPARLTAILMALVAGGGAASWRALQAAWRDGPRHRSFNAGWPEGAMAGALNIRLAGPRCYDGLMTDDPFLNPAGRHPAAHDITRALRLYVRACVLFVTIIGLLCTAATR</sequence>